<dbReference type="GeneID" id="26642353"/>
<evidence type="ECO:0000313" key="2">
    <source>
        <dbReference type="Proteomes" id="UP000015093"/>
    </source>
</evidence>
<dbReference type="KEGG" id="vg:26642353"/>
<keyword evidence="2" id="KW-1185">Reference proteome</keyword>
<accession>S5MBE2</accession>
<evidence type="ECO:0000313" key="1">
    <source>
        <dbReference type="EMBL" id="AGR47119.1"/>
    </source>
</evidence>
<reference evidence="1 2" key="1">
    <citation type="journal article" date="2014" name="Genome Announc.">
        <title>Genome Sequences of Three Novel Bacillus cereus Bacteriophages.</title>
        <authorList>
            <person name="Grose J.H."/>
            <person name="Jensen J.D."/>
            <person name="Merrill B.D."/>
            <person name="Fisher J.N."/>
            <person name="Burnett S.H."/>
            <person name="Breakwell D.P."/>
        </authorList>
    </citation>
    <scope>NUCLEOTIDE SEQUENCE [LARGE SCALE GENOMIC DNA]</scope>
</reference>
<dbReference type="EMBL" id="KC595513">
    <property type="protein sequence ID" value="AGR47119.1"/>
    <property type="molecule type" value="Genomic_DNA"/>
</dbReference>
<dbReference type="RefSeq" id="YP_009216008.1">
    <property type="nucleotide sequence ID" value="NC_028983.1"/>
</dbReference>
<name>S5MBE2_9CAUD</name>
<protein>
    <submittedName>
        <fullName evidence="1">Uncharacterized protein</fullName>
    </submittedName>
</protein>
<gene>
    <name evidence="1" type="ORF">SHANETTE_10</name>
</gene>
<dbReference type="Proteomes" id="UP000015093">
    <property type="component" value="Segment"/>
</dbReference>
<sequence length="101" mass="10996">MSISSVEVKEAYPVEEGVVNILRLSCSSEETDGGYLKQVIPYILAGYEHVVVDCLLDTWIATEPLELTTGDKAEIKRSISPGTYVTLANGTKVAVYDAEIE</sequence>
<proteinExistence type="predicted"/>
<organism evidence="1 2">
    <name type="scientific">Bacillus phage Shanette</name>
    <dbReference type="NCBI Taxonomy" id="1296656"/>
    <lineage>
        <taxon>Viruses</taxon>
        <taxon>Duplodnaviria</taxon>
        <taxon>Heunggongvirae</taxon>
        <taxon>Uroviricota</taxon>
        <taxon>Caudoviricetes</taxon>
        <taxon>Herelleviridae</taxon>
        <taxon>Spounavirinae</taxon>
        <taxon>Siminovitchvirus</taxon>
        <taxon>Siminovitchvirus shanette</taxon>
    </lineage>
</organism>